<dbReference type="EMBL" id="JASSZA010000012">
    <property type="protein sequence ID" value="KAK2096992.1"/>
    <property type="molecule type" value="Genomic_DNA"/>
</dbReference>
<organism evidence="1 2">
    <name type="scientific">Saguinus oedipus</name>
    <name type="common">Cotton-top tamarin</name>
    <name type="synonym">Oedipomidas oedipus</name>
    <dbReference type="NCBI Taxonomy" id="9490"/>
    <lineage>
        <taxon>Eukaryota</taxon>
        <taxon>Metazoa</taxon>
        <taxon>Chordata</taxon>
        <taxon>Craniata</taxon>
        <taxon>Vertebrata</taxon>
        <taxon>Euteleostomi</taxon>
        <taxon>Mammalia</taxon>
        <taxon>Eutheria</taxon>
        <taxon>Euarchontoglires</taxon>
        <taxon>Primates</taxon>
        <taxon>Haplorrhini</taxon>
        <taxon>Platyrrhini</taxon>
        <taxon>Cebidae</taxon>
        <taxon>Callitrichinae</taxon>
        <taxon>Saguinus</taxon>
    </lineage>
</organism>
<evidence type="ECO:0000313" key="2">
    <source>
        <dbReference type="Proteomes" id="UP001266305"/>
    </source>
</evidence>
<dbReference type="Proteomes" id="UP001266305">
    <property type="component" value="Unassembled WGS sequence"/>
</dbReference>
<protein>
    <submittedName>
        <fullName evidence="1">Uncharacterized protein</fullName>
    </submittedName>
</protein>
<reference evidence="1 2" key="1">
    <citation type="submission" date="2023-05" db="EMBL/GenBank/DDBJ databases">
        <title>B98-5 Cell Line De Novo Hybrid Assembly: An Optical Mapping Approach.</title>
        <authorList>
            <person name="Kananen K."/>
            <person name="Auerbach J.A."/>
            <person name="Kautto E."/>
            <person name="Blachly J.S."/>
        </authorList>
    </citation>
    <scope>NUCLEOTIDE SEQUENCE [LARGE SCALE GENOMIC DNA]</scope>
    <source>
        <strain evidence="1">B95-8</strain>
        <tissue evidence="1">Cell line</tissue>
    </source>
</reference>
<sequence>MAKIRFMLETMLALKNNDMRKIPGYDPEPVEKLRKLQRALSFYVNMSHCENQGTVRPASQGSVW</sequence>
<accession>A0ABQ9UIV1</accession>
<proteinExistence type="predicted"/>
<name>A0ABQ9UIV1_SAGOE</name>
<gene>
    <name evidence="1" type="ORF">P7K49_026026</name>
</gene>
<comment type="caution">
    <text evidence="1">The sequence shown here is derived from an EMBL/GenBank/DDBJ whole genome shotgun (WGS) entry which is preliminary data.</text>
</comment>
<keyword evidence="2" id="KW-1185">Reference proteome</keyword>
<evidence type="ECO:0000313" key="1">
    <source>
        <dbReference type="EMBL" id="KAK2096992.1"/>
    </source>
</evidence>